<proteinExistence type="predicted"/>
<accession>A0A433NRC1</accession>
<protein>
    <recommendedName>
        <fullName evidence="2">Glycosyl hydrolase-like 10 domain-containing protein</fullName>
    </recommendedName>
</protein>
<dbReference type="AlphaFoldDB" id="A0A433NRC1"/>
<keyword evidence="1" id="KW-0732">Signal</keyword>
<evidence type="ECO:0000313" key="3">
    <source>
        <dbReference type="EMBL" id="RUR86744.1"/>
    </source>
</evidence>
<feature type="domain" description="Glycosyl hydrolase-like 10" evidence="2">
    <location>
        <begin position="5"/>
        <end position="276"/>
    </location>
</feature>
<dbReference type="Pfam" id="PF02638">
    <property type="entry name" value="GHL10"/>
    <property type="match status" value="1"/>
</dbReference>
<dbReference type="EMBL" id="RSCJ01000001">
    <property type="protein sequence ID" value="RUR86744.1"/>
    <property type="molecule type" value="Genomic_DNA"/>
</dbReference>
<dbReference type="SUPFAM" id="SSF51445">
    <property type="entry name" value="(Trans)glycosidases"/>
    <property type="match status" value="1"/>
</dbReference>
<reference evidence="3 4" key="1">
    <citation type="journal article" date="2019" name="Genome Biol. Evol.">
        <title>Day and night: Metabolic profiles and evolutionary relationships of six axenic non-marine cyanobacteria.</title>
        <authorList>
            <person name="Will S.E."/>
            <person name="Henke P."/>
            <person name="Boedeker C."/>
            <person name="Huang S."/>
            <person name="Brinkmann H."/>
            <person name="Rohde M."/>
            <person name="Jarek M."/>
            <person name="Friedl T."/>
            <person name="Seufert S."/>
            <person name="Schumacher M."/>
            <person name="Overmann J."/>
            <person name="Neumann-Schaal M."/>
            <person name="Petersen J."/>
        </authorList>
    </citation>
    <scope>NUCLEOTIDE SEQUENCE [LARGE SCALE GENOMIC DNA]</scope>
    <source>
        <strain evidence="3 4">PCC 6912</strain>
    </source>
</reference>
<gene>
    <name evidence="3" type="ORF">PCC6912_01870</name>
</gene>
<dbReference type="PANTHER" id="PTHR43405:SF1">
    <property type="entry name" value="GLYCOSYL HYDROLASE DIGH"/>
    <property type="match status" value="1"/>
</dbReference>
<dbReference type="Gene3D" id="3.20.20.80">
    <property type="entry name" value="Glycosidases"/>
    <property type="match status" value="1"/>
</dbReference>
<dbReference type="OrthoDB" id="503979at2"/>
<dbReference type="RefSeq" id="WP_016874339.1">
    <property type="nucleotide sequence ID" value="NZ_AJLN01000116.1"/>
</dbReference>
<dbReference type="PANTHER" id="PTHR43405">
    <property type="entry name" value="GLYCOSYL HYDROLASE DIGH"/>
    <property type="match status" value="1"/>
</dbReference>
<dbReference type="STRING" id="211165.GCA_000317285_05096"/>
<comment type="caution">
    <text evidence="3">The sequence shown here is derived from an EMBL/GenBank/DDBJ whole genome shotgun (WGS) entry which is preliminary data.</text>
</comment>
<sequence length="384" mass="44105">MTNIEIRGVWLTTTDSKVLRSQQRIAEAMDFLAETGFNVVFPVVWGRGATLYPSQVMRQTFDIEIEPLSAGRDPLAEIVAQAHRFNLKVIPWFEYGFASSYKMNGGALLAKKPEWAARDCHGNLLEKNGFEWLNSLNPEVQNFMLNLILEVVQNYDVDGIQGDDRLPALPCEGGYDRTTVEHYRQQFGKNPPQNSKDPQWLKWRADILTEFLARVYQSVKAVNPNLLISMTPNLPDWGYQEYLQDSRTWLERGLVDMFHPQIYRRDFLSYKNELNKILNEQLFGRRLPKLAPGILMKIGSYCMSPEHLLQVIKYNRACGIPGEIFFFYEGLRENNNALAKLLRKGPYAQSATFPSLADLNQPSTTQIAADSLLQRGLRIFRNIF</sequence>
<evidence type="ECO:0000313" key="4">
    <source>
        <dbReference type="Proteomes" id="UP000268857"/>
    </source>
</evidence>
<evidence type="ECO:0000259" key="2">
    <source>
        <dbReference type="Pfam" id="PF02638"/>
    </source>
</evidence>
<organism evidence="3 4">
    <name type="scientific">Chlorogloeopsis fritschii PCC 6912</name>
    <dbReference type="NCBI Taxonomy" id="211165"/>
    <lineage>
        <taxon>Bacteria</taxon>
        <taxon>Bacillati</taxon>
        <taxon>Cyanobacteriota</taxon>
        <taxon>Cyanophyceae</taxon>
        <taxon>Nostocales</taxon>
        <taxon>Chlorogloeopsidaceae</taxon>
        <taxon>Chlorogloeopsis</taxon>
    </lineage>
</organism>
<dbReference type="InterPro" id="IPR052177">
    <property type="entry name" value="Divisome_Glycosyl_Hydrolase"/>
</dbReference>
<dbReference type="Proteomes" id="UP000268857">
    <property type="component" value="Unassembled WGS sequence"/>
</dbReference>
<dbReference type="InterPro" id="IPR017853">
    <property type="entry name" value="GH"/>
</dbReference>
<dbReference type="InterPro" id="IPR003790">
    <property type="entry name" value="GHL10"/>
</dbReference>
<name>A0A433NRC1_CHLFR</name>
<keyword evidence="4" id="KW-1185">Reference proteome</keyword>
<evidence type="ECO:0000256" key="1">
    <source>
        <dbReference type="ARBA" id="ARBA00022729"/>
    </source>
</evidence>